<protein>
    <submittedName>
        <fullName evidence="3">DNA polymerase III subunit gamma/tau</fullName>
    </submittedName>
</protein>
<evidence type="ECO:0000256" key="2">
    <source>
        <dbReference type="SAM" id="Phobius"/>
    </source>
</evidence>
<feature type="transmembrane region" description="Helical" evidence="2">
    <location>
        <begin position="160"/>
        <end position="181"/>
    </location>
</feature>
<dbReference type="RefSeq" id="WP_191766741.1">
    <property type="nucleotide sequence ID" value="NZ_JACSPM010000004.1"/>
</dbReference>
<accession>A0ABR8X545</accession>
<name>A0ABR8X545_9MICO</name>
<organism evidence="3 4">
    <name type="scientific">Microbacterium gallinarum</name>
    <dbReference type="NCBI Taxonomy" id="2762209"/>
    <lineage>
        <taxon>Bacteria</taxon>
        <taxon>Bacillati</taxon>
        <taxon>Actinomycetota</taxon>
        <taxon>Actinomycetes</taxon>
        <taxon>Micrococcales</taxon>
        <taxon>Microbacteriaceae</taxon>
        <taxon>Microbacterium</taxon>
    </lineage>
</organism>
<feature type="transmembrane region" description="Helical" evidence="2">
    <location>
        <begin position="92"/>
        <end position="111"/>
    </location>
</feature>
<evidence type="ECO:0000313" key="3">
    <source>
        <dbReference type="EMBL" id="MBD8024399.1"/>
    </source>
</evidence>
<dbReference type="Proteomes" id="UP000602532">
    <property type="component" value="Unassembled WGS sequence"/>
</dbReference>
<comment type="caution">
    <text evidence="3">The sequence shown here is derived from an EMBL/GenBank/DDBJ whole genome shotgun (WGS) entry which is preliminary data.</text>
</comment>
<gene>
    <name evidence="3" type="ORF">H9622_12470</name>
</gene>
<keyword evidence="4" id="KW-1185">Reference proteome</keyword>
<keyword evidence="2" id="KW-1133">Transmembrane helix</keyword>
<reference evidence="3 4" key="1">
    <citation type="submission" date="2020-08" db="EMBL/GenBank/DDBJ databases">
        <title>A Genomic Blueprint of the Chicken Gut Microbiome.</title>
        <authorList>
            <person name="Gilroy R."/>
            <person name="Ravi A."/>
            <person name="Getino M."/>
            <person name="Pursley I."/>
            <person name="Horton D.L."/>
            <person name="Alikhan N.-F."/>
            <person name="Baker D."/>
            <person name="Gharbi K."/>
            <person name="Hall N."/>
            <person name="Watson M."/>
            <person name="Adriaenssens E.M."/>
            <person name="Foster-Nyarko E."/>
            <person name="Jarju S."/>
            <person name="Secka A."/>
            <person name="Antonio M."/>
            <person name="Oren A."/>
            <person name="Chaudhuri R."/>
            <person name="La Ragione R.M."/>
            <person name="Hildebrand F."/>
            <person name="Pallen M.J."/>
        </authorList>
    </citation>
    <scope>NUCLEOTIDE SEQUENCE [LARGE SCALE GENOMIC DNA]</scope>
    <source>
        <strain evidence="3 4">Sa1CUA4</strain>
    </source>
</reference>
<proteinExistence type="predicted"/>
<keyword evidence="2" id="KW-0472">Membrane</keyword>
<evidence type="ECO:0000313" key="4">
    <source>
        <dbReference type="Proteomes" id="UP000602532"/>
    </source>
</evidence>
<keyword evidence="2" id="KW-0812">Transmembrane</keyword>
<dbReference type="EMBL" id="JACSPM010000004">
    <property type="protein sequence ID" value="MBD8024399.1"/>
    <property type="molecule type" value="Genomic_DNA"/>
</dbReference>
<feature type="transmembrane region" description="Helical" evidence="2">
    <location>
        <begin position="131"/>
        <end position="153"/>
    </location>
</feature>
<feature type="region of interest" description="Disordered" evidence="1">
    <location>
        <begin position="1"/>
        <end position="61"/>
    </location>
</feature>
<sequence>MTAGRDDDALSWGGDDDPTLDVGAAEPDEVTPASEITSLPEGWSAVGRGSEAVTADAKDDADLDEGRVDARGSMESAAHGAPVREPMGNAELITLGVIGGFSALYAVGWLIGALRLQGTAQFLVAPVAYQISLWLAVLAPLVWFAAVFLLTAASRTWVRFAWLAAGVVLLVPWPFIMVGAIGR</sequence>
<evidence type="ECO:0000256" key="1">
    <source>
        <dbReference type="SAM" id="MobiDB-lite"/>
    </source>
</evidence>